<dbReference type="Proteomes" id="UP001501469">
    <property type="component" value="Unassembled WGS sequence"/>
</dbReference>
<evidence type="ECO:0000259" key="2">
    <source>
        <dbReference type="Pfam" id="PF03168"/>
    </source>
</evidence>
<dbReference type="Gene3D" id="2.60.40.1820">
    <property type="match status" value="1"/>
</dbReference>
<dbReference type="InterPro" id="IPR004864">
    <property type="entry name" value="LEA_2"/>
</dbReference>
<dbReference type="SUPFAM" id="SSF117070">
    <property type="entry name" value="LEA14-like"/>
    <property type="match status" value="1"/>
</dbReference>
<sequence>MNFNFAPLHFKLACSAALLSAALGLGSCAGVNRQKEEGQNFRNCTFRLQSIEQATLGGIDVTNVRTAADLSGTDRARLLAAYATGSLPLAMRVNLQVTNPNNAVAALNALDYKILLDGNEVASGATTERIEVGPNSTAVASVPVTADVRRALTNGGGEALGNFALGLADRNRQPSRVSIAIRPSVRFLGSTIKSPDYITIDKDVSAQQLLNRRDSLAAPRP</sequence>
<protein>
    <recommendedName>
        <fullName evidence="2">Late embryogenesis abundant protein LEA-2 subgroup domain-containing protein</fullName>
    </recommendedName>
</protein>
<keyword evidence="1" id="KW-0732">Signal</keyword>
<evidence type="ECO:0000256" key="1">
    <source>
        <dbReference type="SAM" id="SignalP"/>
    </source>
</evidence>
<dbReference type="EMBL" id="BAABDK010000032">
    <property type="protein sequence ID" value="GAA4051492.1"/>
    <property type="molecule type" value="Genomic_DNA"/>
</dbReference>
<gene>
    <name evidence="3" type="ORF">GCM10022409_42880</name>
</gene>
<organism evidence="3 4">
    <name type="scientific">Hymenobacter glaciei</name>
    <dbReference type="NCBI Taxonomy" id="877209"/>
    <lineage>
        <taxon>Bacteria</taxon>
        <taxon>Pseudomonadati</taxon>
        <taxon>Bacteroidota</taxon>
        <taxon>Cytophagia</taxon>
        <taxon>Cytophagales</taxon>
        <taxon>Hymenobacteraceae</taxon>
        <taxon>Hymenobacter</taxon>
    </lineage>
</organism>
<reference evidence="4" key="1">
    <citation type="journal article" date="2019" name="Int. J. Syst. Evol. Microbiol.">
        <title>The Global Catalogue of Microorganisms (GCM) 10K type strain sequencing project: providing services to taxonomists for standard genome sequencing and annotation.</title>
        <authorList>
            <consortium name="The Broad Institute Genomics Platform"/>
            <consortium name="The Broad Institute Genome Sequencing Center for Infectious Disease"/>
            <person name="Wu L."/>
            <person name="Ma J."/>
        </authorList>
    </citation>
    <scope>NUCLEOTIDE SEQUENCE [LARGE SCALE GENOMIC DNA]</scope>
    <source>
        <strain evidence="4">JCM 17225</strain>
    </source>
</reference>
<name>A0ABP7USE3_9BACT</name>
<evidence type="ECO:0000313" key="3">
    <source>
        <dbReference type="EMBL" id="GAA4051492.1"/>
    </source>
</evidence>
<feature type="domain" description="Late embryogenesis abundant protein LEA-2 subgroup" evidence="2">
    <location>
        <begin position="95"/>
        <end position="161"/>
    </location>
</feature>
<comment type="caution">
    <text evidence="3">The sequence shown here is derived from an EMBL/GenBank/DDBJ whole genome shotgun (WGS) entry which is preliminary data.</text>
</comment>
<dbReference type="RefSeq" id="WP_345058730.1">
    <property type="nucleotide sequence ID" value="NZ_BAABDK010000032.1"/>
</dbReference>
<proteinExistence type="predicted"/>
<dbReference type="Pfam" id="PF03168">
    <property type="entry name" value="LEA_2"/>
    <property type="match status" value="1"/>
</dbReference>
<feature type="signal peptide" evidence="1">
    <location>
        <begin position="1"/>
        <end position="29"/>
    </location>
</feature>
<accession>A0ABP7USE3</accession>
<keyword evidence="4" id="KW-1185">Reference proteome</keyword>
<feature type="chain" id="PRO_5046729341" description="Late embryogenesis abundant protein LEA-2 subgroup domain-containing protein" evidence="1">
    <location>
        <begin position="30"/>
        <end position="221"/>
    </location>
</feature>
<evidence type="ECO:0000313" key="4">
    <source>
        <dbReference type="Proteomes" id="UP001501469"/>
    </source>
</evidence>